<dbReference type="PANTHER" id="PTHR47169">
    <property type="entry name" value="OS01G0541250 PROTEIN"/>
    <property type="match status" value="1"/>
</dbReference>
<feature type="domain" description="DUF7769" evidence="1">
    <location>
        <begin position="6"/>
        <end position="58"/>
    </location>
</feature>
<dbReference type="InterPro" id="IPR036397">
    <property type="entry name" value="RNaseH_sf"/>
</dbReference>
<dbReference type="Proteomes" id="UP000760860">
    <property type="component" value="Unassembled WGS sequence"/>
</dbReference>
<sequence length="368" mass="41233">MPKPNLTDNDRKAVIDELLKLSYNGKLPRGAYAKVDSNMGRDPTTVSSIWKRYASAVAAGVVGGEWTSRIKENSGRKRKSRDEVRAKLVSVPVEDRAVERRVAEASGLSTHLIRQAVKKGIVRRQTTFIKPALTSENKMQRVEHALSFIDDATLRFEPMHNVVHVDETWFYADRNRRSYLVFDGEELPPRAWKSKRFIPKTMFLAALTRPRFDPHRKQRWNGKVGIWSFTEKYEAKRRSKNRAKGTLCTRNIDTVRSPSVSHASRRKSFYYQSLLISSGRGAGSRSTVLHCVVRISLEPTAPGGSRFRSSVPSMVDGSAVTQATTESSTTHVTTKMCITKGTMKPLTTEVAIPIADVMAAMDIGTVHV</sequence>
<dbReference type="EMBL" id="RCMV01000023">
    <property type="protein sequence ID" value="KAG3227970.1"/>
    <property type="molecule type" value="Genomic_DNA"/>
</dbReference>
<dbReference type="Pfam" id="PF24964">
    <property type="entry name" value="DUF7769"/>
    <property type="match status" value="1"/>
</dbReference>
<accession>A0A8T1ISE3</accession>
<gene>
    <name evidence="2" type="ORF">PC129_g1458</name>
</gene>
<protein>
    <recommendedName>
        <fullName evidence="1">DUF7769 domain-containing protein</fullName>
    </recommendedName>
</protein>
<evidence type="ECO:0000313" key="2">
    <source>
        <dbReference type="EMBL" id="KAG3227970.1"/>
    </source>
</evidence>
<dbReference type="VEuPathDB" id="FungiDB:PC110_g20007"/>
<dbReference type="InterPro" id="IPR056671">
    <property type="entry name" value="DUF7769"/>
</dbReference>
<organism evidence="2 3">
    <name type="scientific">Phytophthora cactorum</name>
    <dbReference type="NCBI Taxonomy" id="29920"/>
    <lineage>
        <taxon>Eukaryota</taxon>
        <taxon>Sar</taxon>
        <taxon>Stramenopiles</taxon>
        <taxon>Oomycota</taxon>
        <taxon>Peronosporomycetes</taxon>
        <taxon>Peronosporales</taxon>
        <taxon>Peronosporaceae</taxon>
        <taxon>Phytophthora</taxon>
    </lineage>
</organism>
<reference evidence="2" key="1">
    <citation type="submission" date="2018-05" db="EMBL/GenBank/DDBJ databases">
        <title>Effector identification in a new, highly contiguous assembly of the strawberry crown rot pathogen Phytophthora cactorum.</title>
        <authorList>
            <person name="Armitage A.D."/>
            <person name="Nellist C.F."/>
            <person name="Bates H."/>
            <person name="Vickerstaff R.J."/>
            <person name="Harrison R.J."/>
        </authorList>
    </citation>
    <scope>NUCLEOTIDE SEQUENCE</scope>
    <source>
        <strain evidence="2">P421</strain>
    </source>
</reference>
<evidence type="ECO:0000313" key="3">
    <source>
        <dbReference type="Proteomes" id="UP000760860"/>
    </source>
</evidence>
<proteinExistence type="predicted"/>
<name>A0A8T1ISE3_9STRA</name>
<comment type="caution">
    <text evidence="2">The sequence shown here is derived from an EMBL/GenBank/DDBJ whole genome shotgun (WGS) entry which is preliminary data.</text>
</comment>
<dbReference type="GO" id="GO:0003676">
    <property type="term" value="F:nucleic acid binding"/>
    <property type="evidence" value="ECO:0007669"/>
    <property type="project" value="InterPro"/>
</dbReference>
<dbReference type="Gene3D" id="3.30.420.10">
    <property type="entry name" value="Ribonuclease H-like superfamily/Ribonuclease H"/>
    <property type="match status" value="1"/>
</dbReference>
<dbReference type="PANTHER" id="PTHR47169:SF2">
    <property type="entry name" value="OS01G0541250 PROTEIN"/>
    <property type="match status" value="1"/>
</dbReference>
<dbReference type="AlphaFoldDB" id="A0A8T1ISE3"/>
<evidence type="ECO:0000259" key="1">
    <source>
        <dbReference type="Pfam" id="PF24964"/>
    </source>
</evidence>